<dbReference type="Proteomes" id="UP000276443">
    <property type="component" value="Unassembled WGS sequence"/>
</dbReference>
<dbReference type="GO" id="GO:0000103">
    <property type="term" value="P:sulfate assimilation"/>
    <property type="evidence" value="ECO:0007669"/>
    <property type="project" value="UniProtKB-UniRule"/>
</dbReference>
<dbReference type="NCBIfam" id="NF003013">
    <property type="entry name" value="PRK03846.1"/>
    <property type="match status" value="1"/>
</dbReference>
<dbReference type="EC" id="2.7.1.25" evidence="9 10"/>
<gene>
    <name evidence="9" type="primary">cysC</name>
    <name evidence="12" type="ORF">EDC24_2670</name>
</gene>
<evidence type="ECO:0000256" key="5">
    <source>
        <dbReference type="ARBA" id="ARBA00022679"/>
    </source>
</evidence>
<evidence type="ECO:0000256" key="8">
    <source>
        <dbReference type="ARBA" id="ARBA00022840"/>
    </source>
</evidence>
<dbReference type="RefSeq" id="WP_124223333.1">
    <property type="nucleotide sequence ID" value="NZ_RKRF01000012.1"/>
</dbReference>
<dbReference type="PANTHER" id="PTHR11055:SF1">
    <property type="entry name" value="PAPS SYNTHETASE, ISOFORM D"/>
    <property type="match status" value="1"/>
</dbReference>
<feature type="domain" description="APS kinase" evidence="11">
    <location>
        <begin position="26"/>
        <end position="176"/>
    </location>
</feature>
<evidence type="ECO:0000256" key="1">
    <source>
        <dbReference type="ARBA" id="ARBA00001823"/>
    </source>
</evidence>
<evidence type="ECO:0000259" key="11">
    <source>
        <dbReference type="Pfam" id="PF01583"/>
    </source>
</evidence>
<dbReference type="EMBL" id="RKRF01000012">
    <property type="protein sequence ID" value="RPF50701.1"/>
    <property type="molecule type" value="Genomic_DNA"/>
</dbReference>
<evidence type="ECO:0000256" key="4">
    <source>
        <dbReference type="ARBA" id="ARBA00007008"/>
    </source>
</evidence>
<name>A0A3N5C382_9BACI</name>
<comment type="similarity">
    <text evidence="4 9 10">Belongs to the APS kinase family.</text>
</comment>
<sequence length="206" mass="23583">MGEPNNLYKQQTSVNREKRELMLGQRGCVLWLTGLSGSGKSTIANRVEEILHSRGVLTYLLDGDNVRLGLNKDLGFSAKDRQENIRRIGEVSRLFVDSGLIVLTSFISPYEEDRQSVRRIFNDGEFIEIYIRCDLAVCEQRDPKGLYQKARNGEIKNFTGIDAPYQPPITPEITVDTAKLTVEECANKIIEYLVEHQFISRNKWRD</sequence>
<protein>
    <recommendedName>
        <fullName evidence="9 10">Adenylyl-sulfate kinase</fullName>
        <ecNumber evidence="9 10">2.7.1.25</ecNumber>
    </recommendedName>
    <alternativeName>
        <fullName evidence="9">APS kinase</fullName>
    </alternativeName>
    <alternativeName>
        <fullName evidence="9">ATP adenosine-5'-phosphosulfate 3'-phosphotransferase</fullName>
    </alternativeName>
    <alternativeName>
        <fullName evidence="9">Adenosine-5'-phosphosulfate kinase</fullName>
    </alternativeName>
</protein>
<keyword evidence="7 9" id="KW-0418">Kinase</keyword>
<dbReference type="Pfam" id="PF01583">
    <property type="entry name" value="APS_kinase"/>
    <property type="match status" value="1"/>
</dbReference>
<dbReference type="HAMAP" id="MF_00065">
    <property type="entry name" value="Adenylyl_sulf_kinase"/>
    <property type="match status" value="1"/>
</dbReference>
<evidence type="ECO:0000256" key="6">
    <source>
        <dbReference type="ARBA" id="ARBA00022741"/>
    </source>
</evidence>
<reference evidence="12 13" key="1">
    <citation type="submission" date="2018-11" db="EMBL/GenBank/DDBJ databases">
        <title>Genomic Encyclopedia of Type Strains, Phase IV (KMG-IV): sequencing the most valuable type-strain genomes for metagenomic binning, comparative biology and taxonomic classification.</title>
        <authorList>
            <person name="Goeker M."/>
        </authorList>
    </citation>
    <scope>NUCLEOTIDE SEQUENCE [LARGE SCALE GENOMIC DNA]</scope>
    <source>
        <strain evidence="12 13">DSM 18090</strain>
    </source>
</reference>
<keyword evidence="13" id="KW-1185">Reference proteome</keyword>
<feature type="active site" description="Phosphoserine intermediate" evidence="9">
    <location>
        <position position="108"/>
    </location>
</feature>
<dbReference type="GO" id="GO:0004020">
    <property type="term" value="F:adenylylsulfate kinase activity"/>
    <property type="evidence" value="ECO:0007669"/>
    <property type="project" value="UniProtKB-UniRule"/>
</dbReference>
<dbReference type="CDD" id="cd02027">
    <property type="entry name" value="APSK"/>
    <property type="match status" value="1"/>
</dbReference>
<keyword evidence="9" id="KW-0597">Phosphoprotein</keyword>
<evidence type="ECO:0000256" key="10">
    <source>
        <dbReference type="RuleBase" id="RU004347"/>
    </source>
</evidence>
<dbReference type="AlphaFoldDB" id="A0A3N5C382"/>
<dbReference type="OrthoDB" id="9804504at2"/>
<keyword evidence="8 9" id="KW-0067">ATP-binding</keyword>
<dbReference type="SUPFAM" id="SSF52540">
    <property type="entry name" value="P-loop containing nucleoside triphosphate hydrolases"/>
    <property type="match status" value="1"/>
</dbReference>
<dbReference type="FunFam" id="3.40.50.300:FF:000212">
    <property type="entry name" value="Adenylyl-sulfate kinase"/>
    <property type="match status" value="1"/>
</dbReference>
<dbReference type="Gene3D" id="3.40.50.300">
    <property type="entry name" value="P-loop containing nucleotide triphosphate hydrolases"/>
    <property type="match status" value="1"/>
</dbReference>
<dbReference type="GO" id="GO:0005524">
    <property type="term" value="F:ATP binding"/>
    <property type="evidence" value="ECO:0007669"/>
    <property type="project" value="UniProtKB-UniRule"/>
</dbReference>
<evidence type="ECO:0000256" key="2">
    <source>
        <dbReference type="ARBA" id="ARBA00002632"/>
    </source>
</evidence>
<dbReference type="UniPathway" id="UPA00140">
    <property type="reaction ID" value="UER00205"/>
</dbReference>
<evidence type="ECO:0000256" key="9">
    <source>
        <dbReference type="HAMAP-Rule" id="MF_00065"/>
    </source>
</evidence>
<comment type="catalytic activity">
    <reaction evidence="1 9 10">
        <text>adenosine 5'-phosphosulfate + ATP = 3'-phosphoadenylyl sulfate + ADP + H(+)</text>
        <dbReference type="Rhea" id="RHEA:24152"/>
        <dbReference type="ChEBI" id="CHEBI:15378"/>
        <dbReference type="ChEBI" id="CHEBI:30616"/>
        <dbReference type="ChEBI" id="CHEBI:58243"/>
        <dbReference type="ChEBI" id="CHEBI:58339"/>
        <dbReference type="ChEBI" id="CHEBI:456216"/>
        <dbReference type="EC" id="2.7.1.25"/>
    </reaction>
</comment>
<comment type="pathway">
    <text evidence="3 9 10">Sulfur metabolism; hydrogen sulfide biosynthesis; sulfite from sulfate: step 2/3.</text>
</comment>
<comment type="function">
    <text evidence="2 9 10">Catalyzes the synthesis of activated sulfate.</text>
</comment>
<evidence type="ECO:0000313" key="12">
    <source>
        <dbReference type="EMBL" id="RPF50701.1"/>
    </source>
</evidence>
<feature type="binding site" evidence="9">
    <location>
        <begin position="34"/>
        <end position="41"/>
    </location>
    <ligand>
        <name>ATP</name>
        <dbReference type="ChEBI" id="CHEBI:30616"/>
    </ligand>
</feature>
<dbReference type="InterPro" id="IPR059117">
    <property type="entry name" value="APS_kinase_dom"/>
</dbReference>
<dbReference type="GO" id="GO:0070814">
    <property type="term" value="P:hydrogen sulfide biosynthetic process"/>
    <property type="evidence" value="ECO:0007669"/>
    <property type="project" value="UniProtKB-UniRule"/>
</dbReference>
<dbReference type="NCBIfam" id="TIGR00455">
    <property type="entry name" value="apsK"/>
    <property type="match status" value="1"/>
</dbReference>
<proteinExistence type="inferred from homology"/>
<dbReference type="PANTHER" id="PTHR11055">
    <property type="entry name" value="BIFUNCTIONAL 3'-PHOSPHOADENOSINE 5'-PHOSPHOSULFATE SYNTHASE"/>
    <property type="match status" value="1"/>
</dbReference>
<evidence type="ECO:0000256" key="7">
    <source>
        <dbReference type="ARBA" id="ARBA00022777"/>
    </source>
</evidence>
<organism evidence="12 13">
    <name type="scientific">Aquisalibacillus elongatus</name>
    <dbReference type="NCBI Taxonomy" id="485577"/>
    <lineage>
        <taxon>Bacteria</taxon>
        <taxon>Bacillati</taxon>
        <taxon>Bacillota</taxon>
        <taxon>Bacilli</taxon>
        <taxon>Bacillales</taxon>
        <taxon>Bacillaceae</taxon>
        <taxon>Aquisalibacillus</taxon>
    </lineage>
</organism>
<evidence type="ECO:0000256" key="3">
    <source>
        <dbReference type="ARBA" id="ARBA00004806"/>
    </source>
</evidence>
<accession>A0A3N5C382</accession>
<dbReference type="InterPro" id="IPR002891">
    <property type="entry name" value="APS"/>
</dbReference>
<comment type="caution">
    <text evidence="12">The sequence shown here is derived from an EMBL/GenBank/DDBJ whole genome shotgun (WGS) entry which is preliminary data.</text>
</comment>
<keyword evidence="6 9" id="KW-0547">Nucleotide-binding</keyword>
<keyword evidence="5 9" id="KW-0808">Transferase</keyword>
<dbReference type="InterPro" id="IPR027417">
    <property type="entry name" value="P-loop_NTPase"/>
</dbReference>
<evidence type="ECO:0000313" key="13">
    <source>
        <dbReference type="Proteomes" id="UP000276443"/>
    </source>
</evidence>